<name>A0AAV6YN27_ENGPU</name>
<evidence type="ECO:0000256" key="1">
    <source>
        <dbReference type="SAM" id="MobiDB-lite"/>
    </source>
</evidence>
<dbReference type="AlphaFoldDB" id="A0AAV6YN27"/>
<evidence type="ECO:0000313" key="3">
    <source>
        <dbReference type="Proteomes" id="UP000824782"/>
    </source>
</evidence>
<sequence length="95" mass="10630">MLHAARKMHSYPCSDSNQGVRLSSQQSRRYSPLWPPCQPIIPPYLHGPAVRPASSSILLSGQCFVRIHAQCDGHLRSLPCINFDGDKCTAHAWEF</sequence>
<dbReference type="EMBL" id="WNYA01067568">
    <property type="protein sequence ID" value="KAG8535416.1"/>
    <property type="molecule type" value="Genomic_DNA"/>
</dbReference>
<organism evidence="2 3">
    <name type="scientific">Engystomops pustulosus</name>
    <name type="common">Tungara frog</name>
    <name type="synonym">Physalaemus pustulosus</name>
    <dbReference type="NCBI Taxonomy" id="76066"/>
    <lineage>
        <taxon>Eukaryota</taxon>
        <taxon>Metazoa</taxon>
        <taxon>Chordata</taxon>
        <taxon>Craniata</taxon>
        <taxon>Vertebrata</taxon>
        <taxon>Euteleostomi</taxon>
        <taxon>Amphibia</taxon>
        <taxon>Batrachia</taxon>
        <taxon>Anura</taxon>
        <taxon>Neobatrachia</taxon>
        <taxon>Hyloidea</taxon>
        <taxon>Leptodactylidae</taxon>
        <taxon>Leiuperinae</taxon>
        <taxon>Engystomops</taxon>
    </lineage>
</organism>
<evidence type="ECO:0000313" key="2">
    <source>
        <dbReference type="EMBL" id="KAG8535416.1"/>
    </source>
</evidence>
<dbReference type="Proteomes" id="UP000824782">
    <property type="component" value="Unassembled WGS sequence"/>
</dbReference>
<gene>
    <name evidence="2" type="ORF">GDO81_028594</name>
</gene>
<feature type="compositionally biased region" description="Polar residues" evidence="1">
    <location>
        <begin position="13"/>
        <end position="29"/>
    </location>
</feature>
<reference evidence="2" key="1">
    <citation type="thesis" date="2020" institute="ProQuest LLC" country="789 East Eisenhower Parkway, Ann Arbor, MI, USA">
        <title>Comparative Genomics and Chromosome Evolution.</title>
        <authorList>
            <person name="Mudd A.B."/>
        </authorList>
    </citation>
    <scope>NUCLEOTIDE SEQUENCE</scope>
    <source>
        <strain evidence="2">237g6f4</strain>
        <tissue evidence="2">Blood</tissue>
    </source>
</reference>
<feature type="region of interest" description="Disordered" evidence="1">
    <location>
        <begin position="1"/>
        <end position="30"/>
    </location>
</feature>
<comment type="caution">
    <text evidence="2">The sequence shown here is derived from an EMBL/GenBank/DDBJ whole genome shotgun (WGS) entry which is preliminary data.</text>
</comment>
<accession>A0AAV6YN27</accession>
<protein>
    <submittedName>
        <fullName evidence="2">Uncharacterized protein</fullName>
    </submittedName>
</protein>
<proteinExistence type="predicted"/>
<keyword evidence="3" id="KW-1185">Reference proteome</keyword>